<accession>A0A329Y355</accession>
<sequence>MSILPNVFSSRFAARRASAATSRSSDEFRWVTWILAIYFAVQAVVRISLSSSVRIDEAQQFVVNQWLAWGYDAQPPLYNWIQYGVFDVFGTSVASLAVLKNILLFLVYFAYHQLARLLLEDKRLAAVATLSLLTIPQMFWQAQRDLTHTVGTLLAVTAFIYFVVKTIRKPTFTSYAMMGLWAGLGMLTKYNFVLIIASVFVAVVFHPQGRSRLLDKRFVMTLALAILVFLPHAVWMLSNMDLVLTSTVATMSEQGQGGKLSDIGHGVVELIKTSIVIIAPTAAIFLIVFRRPFLQSLRFKSEWVNFFERIFLSTVAILFALILVTTLTEFRDRWLLPFLFLVPLYFCLKLEAAGAQNPSDIKKSFYVPFGLMIALPLILTAGTVFPKLFDSYQHLNTPYGPFLKETIAAEGKQPVAVVTTAWLKAGNIRANMPDTAVISTAYPASDLDRQALGNGPILLVWNERDGHASSMPDELKRWLTAKFGNSITLPAQNDVAIPYYYGKDPDRFHFGYAWFYPAAG</sequence>
<evidence type="ECO:0000256" key="4">
    <source>
        <dbReference type="ARBA" id="ARBA00022679"/>
    </source>
</evidence>
<dbReference type="Pfam" id="PF13231">
    <property type="entry name" value="PMT_2"/>
    <property type="match status" value="1"/>
</dbReference>
<name>A0A329Y355_RHITR</name>
<evidence type="ECO:0000259" key="9">
    <source>
        <dbReference type="Pfam" id="PF13231"/>
    </source>
</evidence>
<evidence type="ECO:0000313" key="10">
    <source>
        <dbReference type="EMBL" id="RAX37488.1"/>
    </source>
</evidence>
<gene>
    <name evidence="10" type="ORF">DQ393_32350</name>
</gene>
<evidence type="ECO:0000256" key="1">
    <source>
        <dbReference type="ARBA" id="ARBA00004651"/>
    </source>
</evidence>
<dbReference type="OrthoDB" id="9153955at2"/>
<dbReference type="Proteomes" id="UP000251205">
    <property type="component" value="Unassembled WGS sequence"/>
</dbReference>
<dbReference type="InterPro" id="IPR050297">
    <property type="entry name" value="LipidA_mod_glycosyltrf_83"/>
</dbReference>
<dbReference type="GO" id="GO:0016763">
    <property type="term" value="F:pentosyltransferase activity"/>
    <property type="evidence" value="ECO:0007669"/>
    <property type="project" value="TreeGrafter"/>
</dbReference>
<dbReference type="InterPro" id="IPR038731">
    <property type="entry name" value="RgtA/B/C-like"/>
</dbReference>
<feature type="transmembrane region" description="Helical" evidence="8">
    <location>
        <begin position="218"/>
        <end position="237"/>
    </location>
</feature>
<dbReference type="EMBL" id="QMKK01000061">
    <property type="protein sequence ID" value="RAX37488.1"/>
    <property type="molecule type" value="Genomic_DNA"/>
</dbReference>
<feature type="transmembrane region" description="Helical" evidence="8">
    <location>
        <begin position="270"/>
        <end position="289"/>
    </location>
</feature>
<evidence type="ECO:0000256" key="7">
    <source>
        <dbReference type="ARBA" id="ARBA00023136"/>
    </source>
</evidence>
<keyword evidence="4 10" id="KW-0808">Transferase</keyword>
<feature type="transmembrane region" description="Helical" evidence="8">
    <location>
        <begin position="310"/>
        <end position="328"/>
    </location>
</feature>
<keyword evidence="6 8" id="KW-1133">Transmembrane helix</keyword>
<evidence type="ECO:0000256" key="2">
    <source>
        <dbReference type="ARBA" id="ARBA00022475"/>
    </source>
</evidence>
<keyword evidence="7 8" id="KW-0472">Membrane</keyword>
<feature type="transmembrane region" description="Helical" evidence="8">
    <location>
        <begin position="334"/>
        <end position="353"/>
    </location>
</feature>
<feature type="domain" description="Glycosyltransferase RgtA/B/C/D-like" evidence="9">
    <location>
        <begin position="74"/>
        <end position="235"/>
    </location>
</feature>
<feature type="transmembrane region" description="Helical" evidence="8">
    <location>
        <begin position="88"/>
        <end position="111"/>
    </location>
</feature>
<proteinExistence type="predicted"/>
<dbReference type="GO" id="GO:0005886">
    <property type="term" value="C:plasma membrane"/>
    <property type="evidence" value="ECO:0007669"/>
    <property type="project" value="UniProtKB-SubCell"/>
</dbReference>
<feature type="transmembrane region" description="Helical" evidence="8">
    <location>
        <begin position="30"/>
        <end position="49"/>
    </location>
</feature>
<dbReference type="PANTHER" id="PTHR33908:SF9">
    <property type="entry name" value="BLL5595 PROTEIN"/>
    <property type="match status" value="1"/>
</dbReference>
<keyword evidence="5 8" id="KW-0812">Transmembrane</keyword>
<feature type="transmembrane region" description="Helical" evidence="8">
    <location>
        <begin position="146"/>
        <end position="164"/>
    </location>
</feature>
<comment type="caution">
    <text evidence="10">The sequence shown here is derived from an EMBL/GenBank/DDBJ whole genome shotgun (WGS) entry which is preliminary data.</text>
</comment>
<organism evidence="10 11">
    <name type="scientific">Rhizobium tropici</name>
    <dbReference type="NCBI Taxonomy" id="398"/>
    <lineage>
        <taxon>Bacteria</taxon>
        <taxon>Pseudomonadati</taxon>
        <taxon>Pseudomonadota</taxon>
        <taxon>Alphaproteobacteria</taxon>
        <taxon>Hyphomicrobiales</taxon>
        <taxon>Rhizobiaceae</taxon>
        <taxon>Rhizobium/Agrobacterium group</taxon>
        <taxon>Rhizobium</taxon>
    </lineage>
</organism>
<dbReference type="RefSeq" id="WP_112345754.1">
    <property type="nucleotide sequence ID" value="NZ_QMKK01000061.1"/>
</dbReference>
<keyword evidence="3" id="KW-0328">Glycosyltransferase</keyword>
<reference evidence="10 11" key="1">
    <citation type="submission" date="2018-06" db="EMBL/GenBank/DDBJ databases">
        <title>Whole Genome Sequence of an efficient microsymbiont, Rhizobium tropici.</title>
        <authorList>
            <person name="Srinivasan R."/>
            <person name="Singh H.V."/>
            <person name="Srivastava R."/>
            <person name="Kumari B."/>
            <person name="Radhakrishna A."/>
        </authorList>
    </citation>
    <scope>NUCLEOTIDE SEQUENCE [LARGE SCALE GENOMIC DNA]</scope>
    <source>
        <strain evidence="10 11">IGFRI Rhizo-19</strain>
    </source>
</reference>
<feature type="transmembrane region" description="Helical" evidence="8">
    <location>
        <begin position="365"/>
        <end position="385"/>
    </location>
</feature>
<evidence type="ECO:0000256" key="6">
    <source>
        <dbReference type="ARBA" id="ARBA00022989"/>
    </source>
</evidence>
<keyword evidence="2" id="KW-1003">Cell membrane</keyword>
<dbReference type="PANTHER" id="PTHR33908">
    <property type="entry name" value="MANNOSYLTRANSFERASE YKCB-RELATED"/>
    <property type="match status" value="1"/>
</dbReference>
<evidence type="ECO:0000256" key="3">
    <source>
        <dbReference type="ARBA" id="ARBA00022676"/>
    </source>
</evidence>
<protein>
    <submittedName>
        <fullName evidence="10">Glycosyl transferase family 39</fullName>
    </submittedName>
</protein>
<evidence type="ECO:0000313" key="11">
    <source>
        <dbReference type="Proteomes" id="UP000251205"/>
    </source>
</evidence>
<dbReference type="GO" id="GO:0009103">
    <property type="term" value="P:lipopolysaccharide biosynthetic process"/>
    <property type="evidence" value="ECO:0007669"/>
    <property type="project" value="UniProtKB-ARBA"/>
</dbReference>
<feature type="transmembrane region" description="Helical" evidence="8">
    <location>
        <begin position="184"/>
        <end position="206"/>
    </location>
</feature>
<evidence type="ECO:0000256" key="8">
    <source>
        <dbReference type="SAM" id="Phobius"/>
    </source>
</evidence>
<comment type="subcellular location">
    <subcellularLocation>
        <location evidence="1">Cell membrane</location>
        <topology evidence="1">Multi-pass membrane protein</topology>
    </subcellularLocation>
</comment>
<evidence type="ECO:0000256" key="5">
    <source>
        <dbReference type="ARBA" id="ARBA00022692"/>
    </source>
</evidence>
<dbReference type="AlphaFoldDB" id="A0A329Y355"/>